<organism evidence="4 5">
    <name type="scientific">Corynebacterium phocae</name>
    <dbReference type="NCBI Taxonomy" id="161895"/>
    <lineage>
        <taxon>Bacteria</taxon>
        <taxon>Bacillati</taxon>
        <taxon>Actinomycetota</taxon>
        <taxon>Actinomycetes</taxon>
        <taxon>Mycobacteriales</taxon>
        <taxon>Corynebacteriaceae</taxon>
        <taxon>Corynebacterium</taxon>
    </lineage>
</organism>
<protein>
    <recommendedName>
        <fullName evidence="3">SCP domain-containing protein</fullName>
    </recommendedName>
</protein>
<dbReference type="InterPro" id="IPR035940">
    <property type="entry name" value="CAP_sf"/>
</dbReference>
<dbReference type="AlphaFoldDB" id="A0A1L7D4H7"/>
<evidence type="ECO:0000256" key="1">
    <source>
        <dbReference type="SAM" id="MobiDB-lite"/>
    </source>
</evidence>
<feature type="chain" id="PRO_5038683276" description="SCP domain-containing protein" evidence="2">
    <location>
        <begin position="25"/>
        <end position="220"/>
    </location>
</feature>
<dbReference type="Pfam" id="PF00188">
    <property type="entry name" value="CAP"/>
    <property type="match status" value="1"/>
</dbReference>
<proteinExistence type="predicted"/>
<dbReference type="InterPro" id="IPR014044">
    <property type="entry name" value="CAP_dom"/>
</dbReference>
<dbReference type="OrthoDB" id="4428104at2"/>
<name>A0A1L7D4H7_9CORY</name>
<dbReference type="SUPFAM" id="SSF55797">
    <property type="entry name" value="PR-1-like"/>
    <property type="match status" value="1"/>
</dbReference>
<dbReference type="RefSeq" id="WP_075735129.1">
    <property type="nucleotide sequence ID" value="NZ_CP009249.1"/>
</dbReference>
<evidence type="ECO:0000313" key="5">
    <source>
        <dbReference type="Proteomes" id="UP000185491"/>
    </source>
</evidence>
<reference evidence="4 5" key="1">
    <citation type="submission" date="2014-08" db="EMBL/GenBank/DDBJ databases">
        <title>Complete genome sequence of Corynebacterium phocae M408/89/1(T)(=DSM 44612(T)), isolated from the common seal (Phoca vitulina).</title>
        <authorList>
            <person name="Ruckert C."/>
            <person name="Albersmeier A."/>
            <person name="Winkler A."/>
            <person name="Kalinowski J."/>
        </authorList>
    </citation>
    <scope>NUCLEOTIDE SEQUENCE [LARGE SCALE GENOMIC DNA]</scope>
    <source>
        <strain evidence="4 5">M408/89/1</strain>
    </source>
</reference>
<feature type="signal peptide" evidence="2">
    <location>
        <begin position="1"/>
        <end position="24"/>
    </location>
</feature>
<dbReference type="Proteomes" id="UP000185491">
    <property type="component" value="Chromosome"/>
</dbReference>
<dbReference type="STRING" id="161895.CPHO_09140"/>
<feature type="compositionally biased region" description="Pro residues" evidence="1">
    <location>
        <begin position="63"/>
        <end position="85"/>
    </location>
</feature>
<dbReference type="EMBL" id="CP009249">
    <property type="protein sequence ID" value="APT93020.1"/>
    <property type="molecule type" value="Genomic_DNA"/>
</dbReference>
<dbReference type="Gene3D" id="3.40.33.10">
    <property type="entry name" value="CAP"/>
    <property type="match status" value="1"/>
</dbReference>
<dbReference type="KEGG" id="cpho:CPHO_09140"/>
<gene>
    <name evidence="4" type="ORF">CPHO_09140</name>
</gene>
<feature type="domain" description="SCP" evidence="3">
    <location>
        <begin position="98"/>
        <end position="202"/>
    </location>
</feature>
<dbReference type="CDD" id="cd05379">
    <property type="entry name" value="CAP_bacterial"/>
    <property type="match status" value="1"/>
</dbReference>
<evidence type="ECO:0000256" key="2">
    <source>
        <dbReference type="SAM" id="SignalP"/>
    </source>
</evidence>
<evidence type="ECO:0000259" key="3">
    <source>
        <dbReference type="Pfam" id="PF00188"/>
    </source>
</evidence>
<feature type="region of interest" description="Disordered" evidence="1">
    <location>
        <begin position="59"/>
        <end position="91"/>
    </location>
</feature>
<accession>A0A1L7D4H7</accession>
<keyword evidence="2" id="KW-0732">Signal</keyword>
<keyword evidence="5" id="KW-1185">Reference proteome</keyword>
<evidence type="ECO:0000313" key="4">
    <source>
        <dbReference type="EMBL" id="APT93020.1"/>
    </source>
</evidence>
<sequence>MSSTKKIAEAFAATSVALTGTVTAAPAASAQQVQGAQDPLNQLSSIGLGVLLSLLSPGQQAPVPAPAPAPAPAPNRAPAPAPAPQRTPDLKGAAVRSLDKINAERRRLGLVPLQWDEVKYSEALRGSQHVSRTGHFGHNKSGYYYWHLGENLAAGPNPEALVDMWLNEKYKPAGQRGHYDSLMHPSHRYYGMGITSMDRYGYVGTAVLSDRPGPAPAWRR</sequence>